<evidence type="ECO:0000313" key="3">
    <source>
        <dbReference type="Proteomes" id="UP000321303"/>
    </source>
</evidence>
<protein>
    <recommendedName>
        <fullName evidence="1">Transposase IS701-like DDE domain-containing protein</fullName>
    </recommendedName>
</protein>
<dbReference type="NCBIfam" id="NF033540">
    <property type="entry name" value="transpos_IS701"/>
    <property type="match status" value="1"/>
</dbReference>
<keyword evidence="3" id="KW-1185">Reference proteome</keyword>
<dbReference type="InterPro" id="IPR039365">
    <property type="entry name" value="IS701-like"/>
</dbReference>
<dbReference type="Pfam" id="PF13546">
    <property type="entry name" value="DDE_5"/>
    <property type="match status" value="1"/>
</dbReference>
<dbReference type="PANTHER" id="PTHR33627:SF1">
    <property type="entry name" value="TRANSPOSASE"/>
    <property type="match status" value="1"/>
</dbReference>
<reference evidence="2 3" key="1">
    <citation type="submission" date="2019-07" db="EMBL/GenBank/DDBJ databases">
        <title>Whole genome shotgun sequence of Halomonas variabilis NBRC 102410.</title>
        <authorList>
            <person name="Hosoyama A."/>
            <person name="Uohara A."/>
            <person name="Ohji S."/>
            <person name="Ichikawa N."/>
        </authorList>
    </citation>
    <scope>NUCLEOTIDE SEQUENCE [LARGE SCALE GENOMIC DNA]</scope>
    <source>
        <strain evidence="2 3">NBRC 102410</strain>
    </source>
</reference>
<gene>
    <name evidence="2" type="ORF">HVA01_33110</name>
</gene>
<dbReference type="AlphaFoldDB" id="A0A511USV3"/>
<feature type="domain" description="Transposase IS701-like DDE" evidence="1">
    <location>
        <begin position="24"/>
        <end position="232"/>
    </location>
</feature>
<dbReference type="PANTHER" id="PTHR33627">
    <property type="entry name" value="TRANSPOSASE"/>
    <property type="match status" value="1"/>
</dbReference>
<dbReference type="EMBL" id="BJXV01000030">
    <property type="protein sequence ID" value="GEN29665.1"/>
    <property type="molecule type" value="Genomic_DNA"/>
</dbReference>
<comment type="caution">
    <text evidence="2">The sequence shown here is derived from an EMBL/GenBank/DDBJ whole genome shotgun (WGS) entry which is preliminary data.</text>
</comment>
<evidence type="ECO:0000313" key="2">
    <source>
        <dbReference type="EMBL" id="GEN29665.1"/>
    </source>
</evidence>
<proteinExistence type="predicted"/>
<accession>A0A511USV3</accession>
<dbReference type="Proteomes" id="UP000321303">
    <property type="component" value="Unassembled WGS sequence"/>
</dbReference>
<sequence length="295" mass="33246">MQEVDLSVSALLDDLTKRSGLLFLRSETRDRALRYIQGLLSQCERKNSWHLAEWLGDITPDGVQYLLDRARWDADKARDVLRQWGIDALGSPNGVLILDETGFIKKGRHSAGVQRQYSDIAGRVENSQIGVFLLYASQSGHAFLDRVLYLPKSWTQDRERCRRAGIPDDVEFASKPELARRMLKRALDQGVPASWVTGDSVYAGNRSLRLWLEERSQPFVLEVACSEPLWWQSFQYTRADEIAAALPEDSRQTLSAGSGSKGERWYDWAYYIAAHGRGAPLGTLSPDSTQPLETG</sequence>
<dbReference type="InterPro" id="IPR012337">
    <property type="entry name" value="RNaseH-like_sf"/>
</dbReference>
<organism evidence="2 3">
    <name type="scientific">Halovibrio variabilis</name>
    <dbReference type="NCBI Taxonomy" id="31910"/>
    <lineage>
        <taxon>Bacteria</taxon>
        <taxon>Pseudomonadati</taxon>
        <taxon>Pseudomonadota</taxon>
        <taxon>Gammaproteobacteria</taxon>
        <taxon>Oceanospirillales</taxon>
        <taxon>Halomonadaceae</taxon>
        <taxon>Halovibrio</taxon>
    </lineage>
</organism>
<dbReference type="SUPFAM" id="SSF53098">
    <property type="entry name" value="Ribonuclease H-like"/>
    <property type="match status" value="1"/>
</dbReference>
<dbReference type="InterPro" id="IPR038721">
    <property type="entry name" value="IS701-like_DDE_dom"/>
</dbReference>
<evidence type="ECO:0000259" key="1">
    <source>
        <dbReference type="Pfam" id="PF13546"/>
    </source>
</evidence>
<name>A0A511USV3_9GAMM</name>